<dbReference type="RefSeq" id="WP_073059549.1">
    <property type="nucleotide sequence ID" value="NZ_FQUS01000003.1"/>
</dbReference>
<keyword evidence="5" id="KW-0998">Cell outer membrane</keyword>
<name>A0A1M4W0M5_9BACT</name>
<sequence length="597" mass="68606">MKRLITNVLIFSVLLIFMGSCSENFLQPEPKSFFAPENVFLDRSGLEATLVTMKKNLLSEHAGQKDNISHQFHASETGSPLLQMDYTNLTPSTDRYQQFVNQLNNMFNYVKDANTVITRIDDIEWEDEQSRNKALAEALWHRSYWYYRMVHNYGDLPFVSEEVRGATLDYNTHSRWAILDRIQADMEFAIEYLSEAKGPHKITLGAGNHLLTKIYLANMEWDLAIEAATRVINGPYSLMTERFGEDADDPKRNLLWDLHRPYNKNISANNETILATVDRFEAPEEARTAGSYSMRIYTASWWHSNNRDSEGNVAFVRGGAMHDTLGNGNPDHAASDWHMYDIWEEDGYHWSNTPDLRRADINWIDKHEITINNPDSPDFGDPMKGEWMANPSDSVYTLFAWPFYKVYSPEQNPASLPNGGHADWYIYRLAETYLLRAEAYYWKGNLQAAADDINMIRERANAPLISAGDVDIDYIFDERARELYAEEPRQNELNRVSHIMAAQGINGYSPDNLHENNWFYDRVYNLNNLYHISPAPVVLGESPKIEPRHFQWPIDDGIINSNVFGTVNQNRGYAGAQNNEPPIEEIPEPGYQTGLAN</sequence>
<dbReference type="InterPro" id="IPR033985">
    <property type="entry name" value="SusD-like_N"/>
</dbReference>
<reference evidence="9 10" key="1">
    <citation type="submission" date="2016-11" db="EMBL/GenBank/DDBJ databases">
        <authorList>
            <person name="Jaros S."/>
            <person name="Januszkiewicz K."/>
            <person name="Wedrychowicz H."/>
        </authorList>
    </citation>
    <scope>NUCLEOTIDE SEQUENCE [LARGE SCALE GENOMIC DNA]</scope>
    <source>
        <strain evidence="9 10">DSM 21986</strain>
    </source>
</reference>
<dbReference type="InterPro" id="IPR011990">
    <property type="entry name" value="TPR-like_helical_dom_sf"/>
</dbReference>
<accession>A0A1M4W0M5</accession>
<dbReference type="EMBL" id="FQUS01000003">
    <property type="protein sequence ID" value="SHE74766.1"/>
    <property type="molecule type" value="Genomic_DNA"/>
</dbReference>
<evidence type="ECO:0000313" key="9">
    <source>
        <dbReference type="EMBL" id="SHE74766.1"/>
    </source>
</evidence>
<dbReference type="Pfam" id="PF14322">
    <property type="entry name" value="SusD-like_3"/>
    <property type="match status" value="1"/>
</dbReference>
<dbReference type="Proteomes" id="UP000184041">
    <property type="component" value="Unassembled WGS sequence"/>
</dbReference>
<keyword evidence="4" id="KW-0472">Membrane</keyword>
<evidence type="ECO:0000256" key="6">
    <source>
        <dbReference type="SAM" id="MobiDB-lite"/>
    </source>
</evidence>
<comment type="subcellular location">
    <subcellularLocation>
        <location evidence="1">Cell outer membrane</location>
    </subcellularLocation>
</comment>
<evidence type="ECO:0000259" key="7">
    <source>
        <dbReference type="Pfam" id="PF07980"/>
    </source>
</evidence>
<dbReference type="InterPro" id="IPR012944">
    <property type="entry name" value="SusD_RagB_dom"/>
</dbReference>
<evidence type="ECO:0000256" key="3">
    <source>
        <dbReference type="ARBA" id="ARBA00022729"/>
    </source>
</evidence>
<organism evidence="9 10">
    <name type="scientific">Fodinibius roseus</name>
    <dbReference type="NCBI Taxonomy" id="1194090"/>
    <lineage>
        <taxon>Bacteria</taxon>
        <taxon>Pseudomonadati</taxon>
        <taxon>Balneolota</taxon>
        <taxon>Balneolia</taxon>
        <taxon>Balneolales</taxon>
        <taxon>Balneolaceae</taxon>
        <taxon>Fodinibius</taxon>
    </lineage>
</organism>
<dbReference type="SUPFAM" id="SSF48452">
    <property type="entry name" value="TPR-like"/>
    <property type="match status" value="1"/>
</dbReference>
<feature type="domain" description="RagB/SusD" evidence="7">
    <location>
        <begin position="347"/>
        <end position="573"/>
    </location>
</feature>
<evidence type="ECO:0000256" key="4">
    <source>
        <dbReference type="ARBA" id="ARBA00023136"/>
    </source>
</evidence>
<evidence type="ECO:0000313" key="10">
    <source>
        <dbReference type="Proteomes" id="UP000184041"/>
    </source>
</evidence>
<dbReference type="Pfam" id="PF07980">
    <property type="entry name" value="SusD_RagB"/>
    <property type="match status" value="1"/>
</dbReference>
<dbReference type="GO" id="GO:0009279">
    <property type="term" value="C:cell outer membrane"/>
    <property type="evidence" value="ECO:0007669"/>
    <property type="project" value="UniProtKB-SubCell"/>
</dbReference>
<keyword evidence="3" id="KW-0732">Signal</keyword>
<keyword evidence="10" id="KW-1185">Reference proteome</keyword>
<evidence type="ECO:0000259" key="8">
    <source>
        <dbReference type="Pfam" id="PF14322"/>
    </source>
</evidence>
<proteinExistence type="inferred from homology"/>
<protein>
    <submittedName>
        <fullName evidence="9">Starch-binding associating with outer membrane</fullName>
    </submittedName>
</protein>
<gene>
    <name evidence="9" type="ORF">SAMN05443144_10386</name>
</gene>
<feature type="region of interest" description="Disordered" evidence="6">
    <location>
        <begin position="573"/>
        <end position="597"/>
    </location>
</feature>
<dbReference type="OrthoDB" id="5694214at2"/>
<dbReference type="PROSITE" id="PS51257">
    <property type="entry name" value="PROKAR_LIPOPROTEIN"/>
    <property type="match status" value="1"/>
</dbReference>
<comment type="similarity">
    <text evidence="2">Belongs to the SusD family.</text>
</comment>
<evidence type="ECO:0000256" key="1">
    <source>
        <dbReference type="ARBA" id="ARBA00004442"/>
    </source>
</evidence>
<feature type="domain" description="SusD-like N-terminal" evidence="8">
    <location>
        <begin position="84"/>
        <end position="215"/>
    </location>
</feature>
<dbReference type="AlphaFoldDB" id="A0A1M4W0M5"/>
<evidence type="ECO:0000256" key="5">
    <source>
        <dbReference type="ARBA" id="ARBA00023237"/>
    </source>
</evidence>
<evidence type="ECO:0000256" key="2">
    <source>
        <dbReference type="ARBA" id="ARBA00006275"/>
    </source>
</evidence>
<dbReference type="Gene3D" id="1.25.40.390">
    <property type="match status" value="1"/>
</dbReference>
<dbReference type="STRING" id="1194090.SAMN05443144_10386"/>